<reference evidence="4" key="1">
    <citation type="submission" date="2016-11" db="EMBL/GenBank/DDBJ databases">
        <authorList>
            <person name="Varghese N."/>
            <person name="Submissions S."/>
        </authorList>
    </citation>
    <scope>NUCLEOTIDE SEQUENCE [LARGE SCALE GENOMIC DNA]</scope>
    <source>
        <strain evidence="4">CGMCC 1.6496</strain>
    </source>
</reference>
<protein>
    <submittedName>
        <fullName evidence="3">Uncharacterized protein YpmB</fullName>
    </submittedName>
</protein>
<dbReference type="OrthoDB" id="2381181at2"/>
<feature type="domain" description="Cell wall elongation regulator TseB-like" evidence="2">
    <location>
        <begin position="50"/>
        <end position="94"/>
    </location>
</feature>
<dbReference type="EMBL" id="FQXD01000001">
    <property type="protein sequence ID" value="SHG63364.1"/>
    <property type="molecule type" value="Genomic_DNA"/>
</dbReference>
<evidence type="ECO:0000313" key="3">
    <source>
        <dbReference type="EMBL" id="SHG63364.1"/>
    </source>
</evidence>
<keyword evidence="1" id="KW-0472">Membrane</keyword>
<evidence type="ECO:0000313" key="4">
    <source>
        <dbReference type="Proteomes" id="UP000184079"/>
    </source>
</evidence>
<name>A0A1M5LE22_9BACI</name>
<evidence type="ECO:0000256" key="1">
    <source>
        <dbReference type="SAM" id="Phobius"/>
    </source>
</evidence>
<dbReference type="SUPFAM" id="SSF54403">
    <property type="entry name" value="Cystatin/monellin"/>
    <property type="match status" value="2"/>
</dbReference>
<proteinExistence type="predicted"/>
<dbReference type="AlphaFoldDB" id="A0A1M5LE22"/>
<keyword evidence="1" id="KW-1133">Transmembrane helix</keyword>
<accession>A0A1M5LE22</accession>
<dbReference type="Pfam" id="PF17881">
    <property type="entry name" value="TseB"/>
    <property type="match status" value="1"/>
</dbReference>
<dbReference type="InterPro" id="IPR041401">
    <property type="entry name" value="TseB-like_dom"/>
</dbReference>
<dbReference type="InterPro" id="IPR046350">
    <property type="entry name" value="Cystatin_sf"/>
</dbReference>
<evidence type="ECO:0000259" key="2">
    <source>
        <dbReference type="Pfam" id="PF17881"/>
    </source>
</evidence>
<sequence>MKNKRSLLYIGPKWIRWTLFILFLLTVACGIYFIYLYNGLLESKTAGYEETKQQLLKAETLAEIDKIETFHGKEAYHVAYGKDQNEQSKLVFYPLKGKEKQLLTVNQADIVSKSEMKEQWRQECDQCEFIRITPALVDGKELWELTYIDDSNRYVFDYLDMHDGSRYEQMRFKSMFK</sequence>
<gene>
    <name evidence="3" type="ORF">SAMN05421807_101101</name>
</gene>
<organism evidence="3 4">
    <name type="scientific">Virgibacillus chiguensis</name>
    <dbReference type="NCBI Taxonomy" id="411959"/>
    <lineage>
        <taxon>Bacteria</taxon>
        <taxon>Bacillati</taxon>
        <taxon>Bacillota</taxon>
        <taxon>Bacilli</taxon>
        <taxon>Bacillales</taxon>
        <taxon>Bacillaceae</taxon>
        <taxon>Virgibacillus</taxon>
    </lineage>
</organism>
<dbReference type="RefSeq" id="WP_073004116.1">
    <property type="nucleotide sequence ID" value="NZ_FQXD01000001.1"/>
</dbReference>
<keyword evidence="1" id="KW-0812">Transmembrane</keyword>
<feature type="transmembrane region" description="Helical" evidence="1">
    <location>
        <begin position="14"/>
        <end position="35"/>
    </location>
</feature>
<dbReference type="PROSITE" id="PS51257">
    <property type="entry name" value="PROKAR_LIPOPROTEIN"/>
    <property type="match status" value="1"/>
</dbReference>
<keyword evidence="4" id="KW-1185">Reference proteome</keyword>
<dbReference type="Proteomes" id="UP000184079">
    <property type="component" value="Unassembled WGS sequence"/>
</dbReference>
<dbReference type="Gene3D" id="3.10.450.40">
    <property type="match status" value="2"/>
</dbReference>